<accession>A0ABR2JUD9</accession>
<proteinExistence type="predicted"/>
<protein>
    <submittedName>
        <fullName evidence="1">Uncharacterized protein</fullName>
    </submittedName>
</protein>
<gene>
    <name evidence="1" type="ORF">M9Y10_045133</name>
</gene>
<keyword evidence="2" id="KW-1185">Reference proteome</keyword>
<comment type="caution">
    <text evidence="1">The sequence shown here is derived from an EMBL/GenBank/DDBJ whole genome shotgun (WGS) entry which is preliminary data.</text>
</comment>
<dbReference type="InterPro" id="IPR016024">
    <property type="entry name" value="ARM-type_fold"/>
</dbReference>
<name>A0ABR2JUD9_9EUKA</name>
<dbReference type="EMBL" id="JAPFFF010000009">
    <property type="protein sequence ID" value="KAK8882491.1"/>
    <property type="molecule type" value="Genomic_DNA"/>
</dbReference>
<evidence type="ECO:0000313" key="1">
    <source>
        <dbReference type="EMBL" id="KAK8882491.1"/>
    </source>
</evidence>
<organism evidence="1 2">
    <name type="scientific">Tritrichomonas musculus</name>
    <dbReference type="NCBI Taxonomy" id="1915356"/>
    <lineage>
        <taxon>Eukaryota</taxon>
        <taxon>Metamonada</taxon>
        <taxon>Parabasalia</taxon>
        <taxon>Tritrichomonadida</taxon>
        <taxon>Tritrichomonadidae</taxon>
        <taxon>Tritrichomonas</taxon>
    </lineage>
</organism>
<dbReference type="Proteomes" id="UP001470230">
    <property type="component" value="Unassembled WGS sequence"/>
</dbReference>
<dbReference type="InterPro" id="IPR011989">
    <property type="entry name" value="ARM-like"/>
</dbReference>
<reference evidence="1 2" key="1">
    <citation type="submission" date="2024-04" db="EMBL/GenBank/DDBJ databases">
        <title>Tritrichomonas musculus Genome.</title>
        <authorList>
            <person name="Alves-Ferreira E."/>
            <person name="Grigg M."/>
            <person name="Lorenzi H."/>
            <person name="Galac M."/>
        </authorList>
    </citation>
    <scope>NUCLEOTIDE SEQUENCE [LARGE SCALE GENOMIC DNA]</scope>
    <source>
        <strain evidence="1 2">EAF2021</strain>
    </source>
</reference>
<dbReference type="SUPFAM" id="SSF48371">
    <property type="entry name" value="ARM repeat"/>
    <property type="match status" value="1"/>
</dbReference>
<evidence type="ECO:0000313" key="2">
    <source>
        <dbReference type="Proteomes" id="UP001470230"/>
    </source>
</evidence>
<dbReference type="Gene3D" id="1.25.10.10">
    <property type="entry name" value="Leucine-rich Repeat Variant"/>
    <property type="match status" value="1"/>
</dbReference>
<sequence length="526" mass="61424">MFEYKTSIDPSDLDTSKYKEKVFQLYDEDPNFIQKGKENVDLFFSMFDQYLKCLQNDERDATFFHQILVNIIELGKIFIFDNVIPNVIQSGMFNTILIIGEDLLMDDVCSLLNNMSYCSFDNLLMLFKNGLLNYLIQIILKNDEDITQKSINCFSTMLSHEYDIEKKTFIFTLIISTNIITIIYDQLSSLSPNAEYTGVMKSFLNFYYIFFKNVPSKLTRNNIDFAKFDNLFDCFCNECQHPQIFNKILFIDILQKSIPLSKDSIYYNTLQRCLSFAAHSKDSFVVSAFCSIIFTLLNRAISTYNVIFDDLKFFDYVNDWVNLDKNIIILYFLALIIGQLFFESYEIVKLDESLKQYIYNMVMFIYDFSAKIIDEDFEIASVCALVNTICFTSVLPPELIKGKRKKRIISKLMESSFRLSRIYSYLCIIIAYHIDDLNEILNFDVMTKIIDNMSIKEGHFVEFALYNIGLIFEKQEKENKNSFATLFISAGGGDNLLEMMDSDNQMISDKAKEVYDKYIKETPNND</sequence>